<dbReference type="EMBL" id="MWQN01000001">
    <property type="protein sequence ID" value="OPC83155.1"/>
    <property type="molecule type" value="Genomic_DNA"/>
</dbReference>
<dbReference type="Proteomes" id="UP000190037">
    <property type="component" value="Unassembled WGS sequence"/>
</dbReference>
<organism evidence="1 2">
    <name type="scientific">Embleya scabrispora</name>
    <dbReference type="NCBI Taxonomy" id="159449"/>
    <lineage>
        <taxon>Bacteria</taxon>
        <taxon>Bacillati</taxon>
        <taxon>Actinomycetota</taxon>
        <taxon>Actinomycetes</taxon>
        <taxon>Kitasatosporales</taxon>
        <taxon>Streptomycetaceae</taxon>
        <taxon>Embleya</taxon>
    </lineage>
</organism>
<comment type="caution">
    <text evidence="1">The sequence shown here is derived from an EMBL/GenBank/DDBJ whole genome shotgun (WGS) entry which is preliminary data.</text>
</comment>
<dbReference type="AlphaFoldDB" id="A0A1T3P2G8"/>
<gene>
    <name evidence="1" type="ORF">B4N89_21415</name>
</gene>
<evidence type="ECO:0000313" key="1">
    <source>
        <dbReference type="EMBL" id="OPC83155.1"/>
    </source>
</evidence>
<sequence>MGSVPAGLPPVGGLVAAEITATGPWLAVARIVGDTWGMRILATKICWPTWLMWLPAAET</sequence>
<name>A0A1T3P2G8_9ACTN</name>
<proteinExistence type="predicted"/>
<evidence type="ECO:0000313" key="2">
    <source>
        <dbReference type="Proteomes" id="UP000190037"/>
    </source>
</evidence>
<protein>
    <submittedName>
        <fullName evidence="1">Uncharacterized protein</fullName>
    </submittedName>
</protein>
<keyword evidence="2" id="KW-1185">Reference proteome</keyword>
<reference evidence="1 2" key="1">
    <citation type="submission" date="2017-03" db="EMBL/GenBank/DDBJ databases">
        <title>Draft genome sequence of Streptomyces scabrisporus NF3, endophyte isolated from Amphipterygium adstringens.</title>
        <authorList>
            <person name="Vazquez M."/>
            <person name="Ceapa C.D."/>
            <person name="Rodriguez Luna D."/>
            <person name="Sanchez Esquivel S."/>
        </authorList>
    </citation>
    <scope>NUCLEOTIDE SEQUENCE [LARGE SCALE GENOMIC DNA]</scope>
    <source>
        <strain evidence="1 2">NF3</strain>
    </source>
</reference>
<accession>A0A1T3P2G8</accession>